<evidence type="ECO:0000256" key="1">
    <source>
        <dbReference type="SAM" id="MobiDB-lite"/>
    </source>
</evidence>
<protein>
    <submittedName>
        <fullName evidence="3">Uncharacterized protein</fullName>
    </submittedName>
</protein>
<feature type="transmembrane region" description="Helical" evidence="2">
    <location>
        <begin position="106"/>
        <end position="129"/>
    </location>
</feature>
<keyword evidence="2" id="KW-1133">Transmembrane helix</keyword>
<organism evidence="3 4">
    <name type="scientific">Ridgeia piscesae</name>
    <name type="common">Tubeworm</name>
    <dbReference type="NCBI Taxonomy" id="27915"/>
    <lineage>
        <taxon>Eukaryota</taxon>
        <taxon>Metazoa</taxon>
        <taxon>Spiralia</taxon>
        <taxon>Lophotrochozoa</taxon>
        <taxon>Annelida</taxon>
        <taxon>Polychaeta</taxon>
        <taxon>Sedentaria</taxon>
        <taxon>Canalipalpata</taxon>
        <taxon>Sabellida</taxon>
        <taxon>Siboglinidae</taxon>
        <taxon>Ridgeia</taxon>
    </lineage>
</organism>
<proteinExistence type="predicted"/>
<comment type="caution">
    <text evidence="3">The sequence shown here is derived from an EMBL/GenBank/DDBJ whole genome shotgun (WGS) entry which is preliminary data.</text>
</comment>
<feature type="region of interest" description="Disordered" evidence="1">
    <location>
        <begin position="71"/>
        <end position="100"/>
    </location>
</feature>
<dbReference type="AlphaFoldDB" id="A0AAD9P7E8"/>
<sequence length="181" mass="19222">MHCDDMQDTTCKSMPQLMPDMMMVYKGCTHNSGSVQVTLHCCVPGIGSSEGAGGTPPQPLLCEVKGDSQAVTTPTQTVKSPTSTQPAAPGSHSLSREEESDSMSGVTIGLIAGLAGAIVFAVIVILVMFRLCRHKRLVTEDVEKTIPAGFGPKSIHYGDIGDDGYMDIKALDKEKEKPQVN</sequence>
<dbReference type="EMBL" id="JAODUO010000103">
    <property type="protein sequence ID" value="KAK2189517.1"/>
    <property type="molecule type" value="Genomic_DNA"/>
</dbReference>
<evidence type="ECO:0000256" key="2">
    <source>
        <dbReference type="SAM" id="Phobius"/>
    </source>
</evidence>
<evidence type="ECO:0000313" key="4">
    <source>
        <dbReference type="Proteomes" id="UP001209878"/>
    </source>
</evidence>
<keyword evidence="2" id="KW-0812">Transmembrane</keyword>
<keyword evidence="2" id="KW-0472">Membrane</keyword>
<dbReference type="Proteomes" id="UP001209878">
    <property type="component" value="Unassembled WGS sequence"/>
</dbReference>
<name>A0AAD9P7E8_RIDPI</name>
<gene>
    <name evidence="3" type="ORF">NP493_103g00009</name>
</gene>
<feature type="compositionally biased region" description="Polar residues" evidence="1">
    <location>
        <begin position="71"/>
        <end position="86"/>
    </location>
</feature>
<evidence type="ECO:0000313" key="3">
    <source>
        <dbReference type="EMBL" id="KAK2189517.1"/>
    </source>
</evidence>
<reference evidence="3" key="1">
    <citation type="journal article" date="2023" name="Mol. Biol. Evol.">
        <title>Third-Generation Sequencing Reveals the Adaptive Role of the Epigenome in Three Deep-Sea Polychaetes.</title>
        <authorList>
            <person name="Perez M."/>
            <person name="Aroh O."/>
            <person name="Sun Y."/>
            <person name="Lan Y."/>
            <person name="Juniper S.K."/>
            <person name="Young C.R."/>
            <person name="Angers B."/>
            <person name="Qian P.Y."/>
        </authorList>
    </citation>
    <scope>NUCLEOTIDE SEQUENCE</scope>
    <source>
        <strain evidence="3">R07B-5</strain>
    </source>
</reference>
<keyword evidence="4" id="KW-1185">Reference proteome</keyword>
<accession>A0AAD9P7E8</accession>